<evidence type="ECO:0000256" key="7">
    <source>
        <dbReference type="PROSITE-ProRule" id="PRU00023"/>
    </source>
</evidence>
<keyword evidence="10" id="KW-1185">Reference proteome</keyword>
<organism evidence="10 11">
    <name type="scientific">Acanthaster planci</name>
    <name type="common">Crown-of-thorns starfish</name>
    <dbReference type="NCBI Taxonomy" id="133434"/>
    <lineage>
        <taxon>Eukaryota</taxon>
        <taxon>Metazoa</taxon>
        <taxon>Echinodermata</taxon>
        <taxon>Eleutherozoa</taxon>
        <taxon>Asterozoa</taxon>
        <taxon>Asteroidea</taxon>
        <taxon>Valvatacea</taxon>
        <taxon>Valvatida</taxon>
        <taxon>Acanthasteridae</taxon>
        <taxon>Acanthaster</taxon>
    </lineage>
</organism>
<dbReference type="InterPro" id="IPR002110">
    <property type="entry name" value="Ankyrin_rpt"/>
</dbReference>
<dbReference type="GO" id="GO:0035965">
    <property type="term" value="P:cardiolipin acyl-chain remodeling"/>
    <property type="evidence" value="ECO:0007669"/>
    <property type="project" value="TreeGrafter"/>
</dbReference>
<evidence type="ECO:0000256" key="2">
    <source>
        <dbReference type="ARBA" id="ARBA00022737"/>
    </source>
</evidence>
<dbReference type="GO" id="GO:0052816">
    <property type="term" value="F:long-chain fatty acyl-CoA hydrolase activity"/>
    <property type="evidence" value="ECO:0007669"/>
    <property type="project" value="TreeGrafter"/>
</dbReference>
<accession>A0A8B7XVV3</accession>
<dbReference type="GO" id="GO:0016042">
    <property type="term" value="P:lipid catabolic process"/>
    <property type="evidence" value="ECO:0007669"/>
    <property type="project" value="UniProtKB-UniRule"/>
</dbReference>
<dbReference type="Proteomes" id="UP000694845">
    <property type="component" value="Unplaced"/>
</dbReference>
<dbReference type="GeneID" id="110976214"/>
<dbReference type="InterPro" id="IPR036770">
    <property type="entry name" value="Ankyrin_rpt-contain_sf"/>
</dbReference>
<keyword evidence="3 8" id="KW-0378">Hydrolase</keyword>
<dbReference type="GO" id="GO:2000304">
    <property type="term" value="P:positive regulation of ceramide biosynthetic process"/>
    <property type="evidence" value="ECO:0007669"/>
    <property type="project" value="TreeGrafter"/>
</dbReference>
<dbReference type="SUPFAM" id="SSF52151">
    <property type="entry name" value="FabD/lysophospholipase-like"/>
    <property type="match status" value="1"/>
</dbReference>
<proteinExistence type="predicted"/>
<dbReference type="Gene3D" id="3.40.1090.10">
    <property type="entry name" value="Cytosolic phospholipase A2 catalytic domain"/>
    <property type="match status" value="1"/>
</dbReference>
<protein>
    <recommendedName>
        <fullName evidence="1">phospholipase A2</fullName>
        <ecNumber evidence="1">3.1.1.4</ecNumber>
    </recommendedName>
</protein>
<gene>
    <name evidence="11" type="primary">LOC110976214</name>
</gene>
<dbReference type="GO" id="GO:0005739">
    <property type="term" value="C:mitochondrion"/>
    <property type="evidence" value="ECO:0007669"/>
    <property type="project" value="TreeGrafter"/>
</dbReference>
<feature type="active site" description="Nucleophile" evidence="8">
    <location>
        <position position="540"/>
    </location>
</feature>
<evidence type="ECO:0000256" key="1">
    <source>
        <dbReference type="ARBA" id="ARBA00013278"/>
    </source>
</evidence>
<dbReference type="SMART" id="SM00248">
    <property type="entry name" value="ANK"/>
    <property type="match status" value="5"/>
</dbReference>
<dbReference type="SUPFAM" id="SSF48403">
    <property type="entry name" value="Ankyrin repeat"/>
    <property type="match status" value="1"/>
</dbReference>
<dbReference type="InterPro" id="IPR047148">
    <property type="entry name" value="PLPL9"/>
</dbReference>
<dbReference type="OMA" id="VVYSHTH"/>
<feature type="short sequence motif" description="GXGXXG" evidence="8">
    <location>
        <begin position="506"/>
        <end position="511"/>
    </location>
</feature>
<sequence length="838" mass="91599">MSFFREFNQMVSNVLSNIPSTDAYARTVRQVDHPAQKYMDWPVITTLDSMQLLHDVRGRKYECLLHLQGARVKSFSMFRLSEGDQTIAEFSKLHQTLYPFWRGSADWLNAEILQKITNSARSNPTWSYAHHAVAAKFEKCLSTPEIREHINSQACDGKRTPAHLAVKWNNPSMLKALILSGAELNIPDAEGENVFHYAARLLGDVAPILQLLAEDVSAINGCNIHGLTALQIACQQAHLDTAAGLVALGASVNVTDSVGYPVHYAFKHQHSRAAEAFLQAPDMQPDMMLCVKYGGSALHYAKSPVFIKLVIERRGTFDVNLRSKTGHTPLQVMVQHQRLGCVVSLLCAGADVNASLPEGDTPLHQAVRTNDLDMVYALIVFGADVNAVNRKGESPRHVAATLLLSSLGGIVGSSNNVISALHLVGARRCPAGMKGCSAGCKADGTYDGNPPTSIEVAQSEGNKAYDDFLNVCISMMATRQKVSMTTDETDSSASPRHSDNVLSLDGGGIRGLILTQILIAVEEAAGMPIAEMFDWIAGTSTGGILALALAVRRCPYSNSGFGSYSAKEARSLYFGLKNDVFIGSRPYPSEPLENFLKHIFGADTKMDSITKHKVLVMTTLGDRTPPPLHIFRNYRPPASSSSAHVVYNEDSFVSPPVYHDQLIWKAARGSGAAPTYFQPMGCFLDGGLIANNPTLDVLTELQEYYMDRQMKGESKREVGVVVSVGTGCVPIKPMRSMHIVKPSGVLGMVNAARAAANLGEIFIDLVTDARGRTLDRARSWCNTIGAPFYRFSPPLSADIPLDENKDKTLLKMLWETQVYLHRRKAKLKQLGELLKSMH</sequence>
<dbReference type="GO" id="GO:0047499">
    <property type="term" value="F:calcium-independent phospholipase A2 activity"/>
    <property type="evidence" value="ECO:0007669"/>
    <property type="project" value="InterPro"/>
</dbReference>
<dbReference type="AlphaFoldDB" id="A0A8B7XVV3"/>
<evidence type="ECO:0000256" key="5">
    <source>
        <dbReference type="ARBA" id="ARBA00023098"/>
    </source>
</evidence>
<dbReference type="Pfam" id="PF01734">
    <property type="entry name" value="Patatin"/>
    <property type="match status" value="1"/>
</dbReference>
<dbReference type="InterPro" id="IPR016035">
    <property type="entry name" value="Acyl_Trfase/lysoPLipase"/>
</dbReference>
<dbReference type="RefSeq" id="XP_022084989.1">
    <property type="nucleotide sequence ID" value="XM_022229297.1"/>
</dbReference>
<feature type="short sequence motif" description="DGA/G" evidence="8">
    <location>
        <begin position="685"/>
        <end position="687"/>
    </location>
</feature>
<dbReference type="Pfam" id="PF12796">
    <property type="entry name" value="Ank_2"/>
    <property type="match status" value="1"/>
</dbReference>
<evidence type="ECO:0000313" key="11">
    <source>
        <dbReference type="RefSeq" id="XP_022084989.1"/>
    </source>
</evidence>
<keyword evidence="2" id="KW-0677">Repeat</keyword>
<dbReference type="PROSITE" id="PS50297">
    <property type="entry name" value="ANK_REP_REGION"/>
    <property type="match status" value="3"/>
</dbReference>
<feature type="active site" description="Proton acceptor" evidence="8">
    <location>
        <position position="685"/>
    </location>
</feature>
<evidence type="ECO:0000313" key="10">
    <source>
        <dbReference type="Proteomes" id="UP000694845"/>
    </source>
</evidence>
<feature type="repeat" description="ANK" evidence="7">
    <location>
        <begin position="157"/>
        <end position="189"/>
    </location>
</feature>
<feature type="short sequence motif" description="GXSXG" evidence="8">
    <location>
        <begin position="538"/>
        <end position="542"/>
    </location>
</feature>
<dbReference type="EC" id="3.1.1.4" evidence="1"/>
<comment type="catalytic activity">
    <reaction evidence="6">
        <text>a 1,2-diacyl-sn-glycero-3-phosphocholine + H2O = a 1-acyl-sn-glycero-3-phosphocholine + a fatty acid + H(+)</text>
        <dbReference type="Rhea" id="RHEA:15801"/>
        <dbReference type="ChEBI" id="CHEBI:15377"/>
        <dbReference type="ChEBI" id="CHEBI:15378"/>
        <dbReference type="ChEBI" id="CHEBI:28868"/>
        <dbReference type="ChEBI" id="CHEBI:57643"/>
        <dbReference type="ChEBI" id="CHEBI:58168"/>
        <dbReference type="EC" id="3.1.1.4"/>
    </reaction>
    <physiologicalReaction direction="left-to-right" evidence="6">
        <dbReference type="Rhea" id="RHEA:15802"/>
    </physiologicalReaction>
</comment>
<evidence type="ECO:0000256" key="8">
    <source>
        <dbReference type="PROSITE-ProRule" id="PRU01161"/>
    </source>
</evidence>
<evidence type="ECO:0000256" key="4">
    <source>
        <dbReference type="ARBA" id="ARBA00023043"/>
    </source>
</evidence>
<reference evidence="11" key="1">
    <citation type="submission" date="2025-08" db="UniProtKB">
        <authorList>
            <consortium name="RefSeq"/>
        </authorList>
    </citation>
    <scope>IDENTIFICATION</scope>
</reference>
<dbReference type="KEGG" id="aplc:110976214"/>
<dbReference type="PROSITE" id="PS50088">
    <property type="entry name" value="ANK_REPEAT"/>
    <property type="match status" value="3"/>
</dbReference>
<evidence type="ECO:0000256" key="3">
    <source>
        <dbReference type="ARBA" id="ARBA00022801"/>
    </source>
</evidence>
<dbReference type="PANTHER" id="PTHR24139:SF34">
    <property type="entry name" value="85_88 KDA CALCIUM-INDEPENDENT PHOSPHOLIPASE A2"/>
    <property type="match status" value="1"/>
</dbReference>
<feature type="repeat" description="ANK" evidence="7">
    <location>
        <begin position="225"/>
        <end position="257"/>
    </location>
</feature>
<dbReference type="PROSITE" id="PS51635">
    <property type="entry name" value="PNPLA"/>
    <property type="match status" value="1"/>
</dbReference>
<dbReference type="Pfam" id="PF13637">
    <property type="entry name" value="Ank_4"/>
    <property type="match status" value="1"/>
</dbReference>
<dbReference type="InterPro" id="IPR002641">
    <property type="entry name" value="PNPLA_dom"/>
</dbReference>
<evidence type="ECO:0000256" key="6">
    <source>
        <dbReference type="ARBA" id="ARBA00023422"/>
    </source>
</evidence>
<feature type="domain" description="PNPLA" evidence="9">
    <location>
        <begin position="502"/>
        <end position="698"/>
    </location>
</feature>
<keyword evidence="5 8" id="KW-0443">Lipid metabolism</keyword>
<evidence type="ECO:0000259" key="9">
    <source>
        <dbReference type="PROSITE" id="PS51635"/>
    </source>
</evidence>
<dbReference type="PANTHER" id="PTHR24139">
    <property type="entry name" value="CALCIUM-INDEPENDENT PHOSPHOLIPASE A2"/>
    <property type="match status" value="1"/>
</dbReference>
<name>A0A8B7XVV3_ACAPL</name>
<feature type="repeat" description="ANK" evidence="7">
    <location>
        <begin position="358"/>
        <end position="390"/>
    </location>
</feature>
<keyword evidence="4 7" id="KW-0040">ANK repeat</keyword>
<dbReference type="OrthoDB" id="10021675at2759"/>
<keyword evidence="8" id="KW-0442">Lipid degradation</keyword>
<dbReference type="Gene3D" id="1.25.40.20">
    <property type="entry name" value="Ankyrin repeat-containing domain"/>
    <property type="match status" value="3"/>
</dbReference>